<name>A0A9D2P6Y4_9FIRM</name>
<organism evidence="1 2">
    <name type="scientific">Candidatus Faecalibacterium faecigallinarum</name>
    <dbReference type="NCBI Taxonomy" id="2838577"/>
    <lineage>
        <taxon>Bacteria</taxon>
        <taxon>Bacillati</taxon>
        <taxon>Bacillota</taxon>
        <taxon>Clostridia</taxon>
        <taxon>Eubacteriales</taxon>
        <taxon>Oscillospiraceae</taxon>
        <taxon>Faecalibacterium</taxon>
    </lineage>
</organism>
<dbReference type="EMBL" id="DWWN01000035">
    <property type="protein sequence ID" value="HJC45441.1"/>
    <property type="molecule type" value="Genomic_DNA"/>
</dbReference>
<dbReference type="AlphaFoldDB" id="A0A9D2P6Y4"/>
<dbReference type="Proteomes" id="UP000823906">
    <property type="component" value="Unassembled WGS sequence"/>
</dbReference>
<evidence type="ECO:0000313" key="1">
    <source>
        <dbReference type="EMBL" id="HJC45441.1"/>
    </source>
</evidence>
<evidence type="ECO:0000313" key="2">
    <source>
        <dbReference type="Proteomes" id="UP000823906"/>
    </source>
</evidence>
<gene>
    <name evidence="1" type="ORF">H9703_04825</name>
</gene>
<dbReference type="Pfam" id="PF05973">
    <property type="entry name" value="Gp49"/>
    <property type="match status" value="1"/>
</dbReference>
<comment type="caution">
    <text evidence="1">The sequence shown here is derived from an EMBL/GenBank/DDBJ whole genome shotgun (WGS) entry which is preliminary data.</text>
</comment>
<proteinExistence type="predicted"/>
<reference evidence="1" key="2">
    <citation type="submission" date="2021-04" db="EMBL/GenBank/DDBJ databases">
        <authorList>
            <person name="Gilroy R."/>
        </authorList>
    </citation>
    <scope>NUCLEOTIDE SEQUENCE</scope>
    <source>
        <strain evidence="1">ChiSjej5B23-2810</strain>
    </source>
</reference>
<sequence length="117" mass="13888">MDRYKVIFYEKEDGSRPAYEYIRTLPDKMRARIYKIAAMLEEEGMQARMPYSEYLQDGIFQIRAQQEGNISRVLYFFAVGKTIVLTNGFTKKTPKTPPAEIKLAKKYKQDYERREVK</sequence>
<protein>
    <submittedName>
        <fullName evidence="1">Type II toxin-antitoxin system RelE/ParE family toxin</fullName>
    </submittedName>
</protein>
<reference evidence="1" key="1">
    <citation type="journal article" date="2021" name="PeerJ">
        <title>Extensive microbial diversity within the chicken gut microbiome revealed by metagenomics and culture.</title>
        <authorList>
            <person name="Gilroy R."/>
            <person name="Ravi A."/>
            <person name="Getino M."/>
            <person name="Pursley I."/>
            <person name="Horton D.L."/>
            <person name="Alikhan N.F."/>
            <person name="Baker D."/>
            <person name="Gharbi K."/>
            <person name="Hall N."/>
            <person name="Watson M."/>
            <person name="Adriaenssens E.M."/>
            <person name="Foster-Nyarko E."/>
            <person name="Jarju S."/>
            <person name="Secka A."/>
            <person name="Antonio M."/>
            <person name="Oren A."/>
            <person name="Chaudhuri R.R."/>
            <person name="La Ragione R."/>
            <person name="Hildebrand F."/>
            <person name="Pallen M.J."/>
        </authorList>
    </citation>
    <scope>NUCLEOTIDE SEQUENCE</scope>
    <source>
        <strain evidence="1">ChiSjej5B23-2810</strain>
    </source>
</reference>
<accession>A0A9D2P6Y4</accession>
<dbReference type="InterPro" id="IPR009241">
    <property type="entry name" value="HigB-like"/>
</dbReference>